<dbReference type="CDD" id="cd00130">
    <property type="entry name" value="PAS"/>
    <property type="match status" value="2"/>
</dbReference>
<reference evidence="19 20" key="1">
    <citation type="submission" date="2022-03" db="EMBL/GenBank/DDBJ databases">
        <authorList>
            <person name="Brunel B."/>
        </authorList>
    </citation>
    <scope>NUCLEOTIDE SEQUENCE [LARGE SCALE GENOMIC DNA]</scope>
    <source>
        <strain evidence="19">STM5069sample</strain>
    </source>
</reference>
<feature type="domain" description="PAS" evidence="17">
    <location>
        <begin position="145"/>
        <end position="215"/>
    </location>
</feature>
<evidence type="ECO:0000256" key="8">
    <source>
        <dbReference type="ARBA" id="ARBA00022643"/>
    </source>
</evidence>
<dbReference type="InterPro" id="IPR013767">
    <property type="entry name" value="PAS_fold"/>
</dbReference>
<comment type="catalytic activity">
    <reaction evidence="1">
        <text>ATP + protein L-histidine = ADP + protein N-phospho-L-histidine.</text>
        <dbReference type="EC" id="2.7.13.3"/>
    </reaction>
</comment>
<dbReference type="Gene3D" id="3.30.450.20">
    <property type="entry name" value="PAS domain"/>
    <property type="match status" value="2"/>
</dbReference>
<keyword evidence="14" id="KW-0157">Chromophore</keyword>
<keyword evidence="8" id="KW-0288">FMN</keyword>
<sequence>MAPYVNFVEQADIGLGVPGVPSADLMQALPVAVYTVDERGRITFFNEAAAELWGHRPVIGRDLWCGSWKLRHPDGRDMAHGECPMAVALREGRDVSWDQAIAERPDGELVPFRAHPRLLRDEAGNVVGAINTLLDLRTQTLGDEARMRLAAIVESSMDAIVSKDMNGIITSWNDAAERLFGYTPAEAIGRPVTMLIPPDRLDEEVSIISRIRAGERVPSYETMRLRKDGTLVSVSLTVSPIRDTIGRVVGASKIARDISSHKENERRIRLLMREVNHRVKNQFSVIISMIRETSKLTSTPEAFLGQVRERIMALSESHDLLVNAEWRGATVGELIQAQLKAFAAQSRVSMAGPMVILQPNAVQYLGIAFHELATNSAKHGALSCSGGRVEIDWNVIPAGDGAATFRLVWRELDGPVLDTLRGRGFGVVVLERVAPQALSGSGRLEFHAQGITWTLEAPLHFVQTSLAEIAAD</sequence>
<evidence type="ECO:0000256" key="11">
    <source>
        <dbReference type="ARBA" id="ARBA00022741"/>
    </source>
</evidence>
<dbReference type="InterPro" id="IPR035965">
    <property type="entry name" value="PAS-like_dom_sf"/>
</dbReference>
<evidence type="ECO:0000256" key="9">
    <source>
        <dbReference type="ARBA" id="ARBA00022679"/>
    </source>
</evidence>
<dbReference type="PANTHER" id="PTHR41523">
    <property type="entry name" value="TWO-COMPONENT SYSTEM SENSOR PROTEIN"/>
    <property type="match status" value="1"/>
</dbReference>
<evidence type="ECO:0000256" key="12">
    <source>
        <dbReference type="ARBA" id="ARBA00022777"/>
    </source>
</evidence>
<evidence type="ECO:0000256" key="1">
    <source>
        <dbReference type="ARBA" id="ARBA00000085"/>
    </source>
</evidence>
<dbReference type="NCBIfam" id="TIGR00229">
    <property type="entry name" value="sensory_box"/>
    <property type="match status" value="2"/>
</dbReference>
<comment type="caution">
    <text evidence="19">The sequence shown here is derived from an EMBL/GenBank/DDBJ whole genome shotgun (WGS) entry which is preliminary data.</text>
</comment>
<evidence type="ECO:0000256" key="4">
    <source>
        <dbReference type="ARBA" id="ARBA00022543"/>
    </source>
</evidence>
<evidence type="ECO:0000256" key="5">
    <source>
        <dbReference type="ARBA" id="ARBA00022553"/>
    </source>
</evidence>
<gene>
    <name evidence="19" type="ORF">MES5069_620045</name>
</gene>
<organism evidence="19 20">
    <name type="scientific">Mesorhizobium escarrei</name>
    <dbReference type="NCBI Taxonomy" id="666018"/>
    <lineage>
        <taxon>Bacteria</taxon>
        <taxon>Pseudomonadati</taxon>
        <taxon>Pseudomonadota</taxon>
        <taxon>Alphaproteobacteria</taxon>
        <taxon>Hyphomicrobiales</taxon>
        <taxon>Phyllobacteriaceae</taxon>
        <taxon>Mesorhizobium</taxon>
    </lineage>
</organism>
<name>A0ABM9EEF0_9HYPH</name>
<dbReference type="SMART" id="SM00091">
    <property type="entry name" value="PAS"/>
    <property type="match status" value="2"/>
</dbReference>
<dbReference type="Proteomes" id="UP001153050">
    <property type="component" value="Unassembled WGS sequence"/>
</dbReference>
<dbReference type="Gene3D" id="3.30.565.10">
    <property type="entry name" value="Histidine kinase-like ATPase, C-terminal domain"/>
    <property type="match status" value="1"/>
</dbReference>
<dbReference type="SMART" id="SM00911">
    <property type="entry name" value="HWE_HK"/>
    <property type="match status" value="1"/>
</dbReference>
<keyword evidence="9 19" id="KW-0808">Transferase</keyword>
<dbReference type="InterPro" id="IPR000014">
    <property type="entry name" value="PAS"/>
</dbReference>
<dbReference type="InterPro" id="IPR036890">
    <property type="entry name" value="HATPase_C_sf"/>
</dbReference>
<evidence type="ECO:0000256" key="13">
    <source>
        <dbReference type="ARBA" id="ARBA00022840"/>
    </source>
</evidence>
<dbReference type="InterPro" id="IPR011102">
    <property type="entry name" value="Sig_transdc_His_kinase_HWE"/>
</dbReference>
<evidence type="ECO:0000259" key="17">
    <source>
        <dbReference type="PROSITE" id="PS50112"/>
    </source>
</evidence>
<keyword evidence="11" id="KW-0547">Nucleotide-binding</keyword>
<keyword evidence="7" id="KW-0285">Flavoprotein</keyword>
<dbReference type="RefSeq" id="WP_254021343.1">
    <property type="nucleotide sequence ID" value="NZ_CAKXZT010000160.1"/>
</dbReference>
<dbReference type="PROSITE" id="PS50112">
    <property type="entry name" value="PAS"/>
    <property type="match status" value="2"/>
</dbReference>
<feature type="domain" description="PAC" evidence="18">
    <location>
        <begin position="218"/>
        <end position="270"/>
    </location>
</feature>
<keyword evidence="16" id="KW-0675">Receptor</keyword>
<evidence type="ECO:0000256" key="16">
    <source>
        <dbReference type="ARBA" id="ARBA00023170"/>
    </source>
</evidence>
<keyword evidence="6" id="KW-0716">Sensory transduction</keyword>
<evidence type="ECO:0000256" key="14">
    <source>
        <dbReference type="ARBA" id="ARBA00022991"/>
    </source>
</evidence>
<dbReference type="EMBL" id="CAKXZT010000160">
    <property type="protein sequence ID" value="CAH2407722.1"/>
    <property type="molecule type" value="Genomic_DNA"/>
</dbReference>
<keyword evidence="10" id="KW-0677">Repeat</keyword>
<evidence type="ECO:0000313" key="20">
    <source>
        <dbReference type="Proteomes" id="UP001153050"/>
    </source>
</evidence>
<evidence type="ECO:0000256" key="10">
    <source>
        <dbReference type="ARBA" id="ARBA00022737"/>
    </source>
</evidence>
<keyword evidence="12 19" id="KW-0418">Kinase</keyword>
<keyword evidence="15" id="KW-0843">Virulence</keyword>
<evidence type="ECO:0000256" key="15">
    <source>
        <dbReference type="ARBA" id="ARBA00023026"/>
    </source>
</evidence>
<keyword evidence="4" id="KW-0600">Photoreceptor protein</keyword>
<dbReference type="PROSITE" id="PS50113">
    <property type="entry name" value="PAC"/>
    <property type="match status" value="1"/>
</dbReference>
<dbReference type="GO" id="GO:0004673">
    <property type="term" value="F:protein histidine kinase activity"/>
    <property type="evidence" value="ECO:0007669"/>
    <property type="project" value="UniProtKB-EC"/>
</dbReference>
<keyword evidence="20" id="KW-1185">Reference proteome</keyword>
<dbReference type="SUPFAM" id="SSF55785">
    <property type="entry name" value="PYP-like sensor domain (PAS domain)"/>
    <property type="match status" value="2"/>
</dbReference>
<dbReference type="Pfam" id="PF13426">
    <property type="entry name" value="PAS_9"/>
    <property type="match status" value="1"/>
</dbReference>
<evidence type="ECO:0000259" key="18">
    <source>
        <dbReference type="PROSITE" id="PS50113"/>
    </source>
</evidence>
<dbReference type="EC" id="2.7.13.3" evidence="2"/>
<evidence type="ECO:0000256" key="6">
    <source>
        <dbReference type="ARBA" id="ARBA00022606"/>
    </source>
</evidence>
<accession>A0ABM9EEF0</accession>
<keyword evidence="5" id="KW-0597">Phosphoprotein</keyword>
<evidence type="ECO:0000256" key="2">
    <source>
        <dbReference type="ARBA" id="ARBA00012438"/>
    </source>
</evidence>
<feature type="domain" description="PAS" evidence="17">
    <location>
        <begin position="25"/>
        <end position="57"/>
    </location>
</feature>
<dbReference type="Pfam" id="PF00989">
    <property type="entry name" value="PAS"/>
    <property type="match status" value="1"/>
</dbReference>
<dbReference type="SMART" id="SM00086">
    <property type="entry name" value="PAC"/>
    <property type="match status" value="2"/>
</dbReference>
<dbReference type="InterPro" id="IPR001610">
    <property type="entry name" value="PAC"/>
</dbReference>
<protein>
    <recommendedName>
        <fullName evidence="3">Blue-light-activated histidine kinase</fullName>
        <ecNumber evidence="2">2.7.13.3</ecNumber>
    </recommendedName>
</protein>
<dbReference type="Pfam" id="PF07536">
    <property type="entry name" value="HWE_HK"/>
    <property type="match status" value="1"/>
</dbReference>
<keyword evidence="13" id="KW-0067">ATP-binding</keyword>
<evidence type="ECO:0000256" key="7">
    <source>
        <dbReference type="ARBA" id="ARBA00022630"/>
    </source>
</evidence>
<evidence type="ECO:0000313" key="19">
    <source>
        <dbReference type="EMBL" id="CAH2407722.1"/>
    </source>
</evidence>
<dbReference type="PANTHER" id="PTHR41523:SF8">
    <property type="entry name" value="ETHYLENE RESPONSE SENSOR PROTEIN"/>
    <property type="match status" value="1"/>
</dbReference>
<proteinExistence type="predicted"/>
<evidence type="ECO:0000256" key="3">
    <source>
        <dbReference type="ARBA" id="ARBA00021740"/>
    </source>
</evidence>
<dbReference type="InterPro" id="IPR000700">
    <property type="entry name" value="PAS-assoc_C"/>
</dbReference>